<evidence type="ECO:0000313" key="2">
    <source>
        <dbReference type="Proteomes" id="UP000218387"/>
    </source>
</evidence>
<evidence type="ECO:0000313" key="1">
    <source>
        <dbReference type="EMBL" id="QCT71660.1"/>
    </source>
</evidence>
<dbReference type="GO" id="GO:0046685">
    <property type="term" value="P:response to arsenic-containing substance"/>
    <property type="evidence" value="ECO:0007669"/>
    <property type="project" value="InterPro"/>
</dbReference>
<proteinExistence type="predicted"/>
<dbReference type="Gene3D" id="3.40.30.10">
    <property type="entry name" value="Glutaredoxin"/>
    <property type="match status" value="1"/>
</dbReference>
<dbReference type="RefSeq" id="WP_058693477.1">
    <property type="nucleotide sequence ID" value="NZ_CABJDW020000001.1"/>
</dbReference>
<dbReference type="KEGG" id="emt:CPZ25_010090"/>
<dbReference type="GO" id="GO:0003677">
    <property type="term" value="F:DNA binding"/>
    <property type="evidence" value="ECO:0007669"/>
    <property type="project" value="InterPro"/>
</dbReference>
<dbReference type="EMBL" id="CP029487">
    <property type="protein sequence ID" value="QCT71660.1"/>
    <property type="molecule type" value="Genomic_DNA"/>
</dbReference>
<protein>
    <submittedName>
        <fullName evidence="1">Arsenical resistance operon transcriptional repressor ArsD</fullName>
    </submittedName>
</protein>
<sequence>MMHHIEIFDPDIQCYAGECEPMGNKEYMRITTMVENLKIAGKDIIRYNPMQEPSLYKEKPELRQLMDEKGVEALPAVMLDGKIVKSGEYPSNKELLDWSGLTQEELVKTIMQKKMSNCKCGNDLDCCC</sequence>
<keyword evidence="2" id="KW-1185">Reference proteome</keyword>
<organism evidence="1 2">
    <name type="scientific">Eubacterium maltosivorans</name>
    <dbReference type="NCBI Taxonomy" id="2041044"/>
    <lineage>
        <taxon>Bacteria</taxon>
        <taxon>Bacillati</taxon>
        <taxon>Bacillota</taxon>
        <taxon>Clostridia</taxon>
        <taxon>Eubacteriales</taxon>
        <taxon>Eubacteriaceae</taxon>
        <taxon>Eubacterium</taxon>
    </lineage>
</organism>
<dbReference type="InterPro" id="IPR010712">
    <property type="entry name" value="Arsenical-R_ArsD"/>
</dbReference>
<gene>
    <name evidence="1" type="ORF">CPZ25_010090</name>
</gene>
<reference evidence="1 2" key="1">
    <citation type="submission" date="2018-05" db="EMBL/GenBank/DDBJ databases">
        <title>Genome comparison of Eubacterium sp.</title>
        <authorList>
            <person name="Feng Y."/>
            <person name="Sanchez-Andrea I."/>
            <person name="Stams A.J.M."/>
            <person name="De Vos W.M."/>
        </authorList>
    </citation>
    <scope>NUCLEOTIDE SEQUENCE [LARGE SCALE GENOMIC DNA]</scope>
    <source>
        <strain evidence="1 2">YI</strain>
    </source>
</reference>
<accession>A0A4P9C846</accession>
<name>A0A4P9C846_EUBML</name>
<dbReference type="Pfam" id="PF06953">
    <property type="entry name" value="ArsD"/>
    <property type="match status" value="1"/>
</dbReference>
<dbReference type="GO" id="GO:0045892">
    <property type="term" value="P:negative regulation of DNA-templated transcription"/>
    <property type="evidence" value="ECO:0007669"/>
    <property type="project" value="InterPro"/>
</dbReference>
<dbReference type="Proteomes" id="UP000218387">
    <property type="component" value="Chromosome"/>
</dbReference>
<dbReference type="AlphaFoldDB" id="A0A4P9C846"/>